<dbReference type="Gene3D" id="3.30.70.120">
    <property type="match status" value="1"/>
</dbReference>
<dbReference type="Proteomes" id="UP000218811">
    <property type="component" value="Unassembled WGS sequence"/>
</dbReference>
<dbReference type="InterPro" id="IPR015867">
    <property type="entry name" value="N-reg_PII/ATP_PRibTrfase_C"/>
</dbReference>
<organism evidence="2 3">
    <name type="scientific">Wolfiporia cocos (strain MD-104)</name>
    <name type="common">Brown rot fungus</name>
    <dbReference type="NCBI Taxonomy" id="742152"/>
    <lineage>
        <taxon>Eukaryota</taxon>
        <taxon>Fungi</taxon>
        <taxon>Dikarya</taxon>
        <taxon>Basidiomycota</taxon>
        <taxon>Agaricomycotina</taxon>
        <taxon>Agaricomycetes</taxon>
        <taxon>Polyporales</taxon>
        <taxon>Phaeolaceae</taxon>
        <taxon>Wolfiporia</taxon>
    </lineage>
</organism>
<dbReference type="PANTHER" id="PTHR41774">
    <property type="match status" value="1"/>
</dbReference>
<evidence type="ECO:0000256" key="1">
    <source>
        <dbReference type="ARBA" id="ARBA00020998"/>
    </source>
</evidence>
<evidence type="ECO:0000313" key="3">
    <source>
        <dbReference type="Proteomes" id="UP000218811"/>
    </source>
</evidence>
<name>A0A2H3J4K2_WOLCO</name>
<dbReference type="AlphaFoldDB" id="A0A2H3J4K2"/>
<dbReference type="InterPro" id="IPR036069">
    <property type="entry name" value="DUF34/NIF3_sf"/>
</dbReference>
<accession>A0A2H3J4K2</accession>
<evidence type="ECO:0000313" key="2">
    <source>
        <dbReference type="EMBL" id="PCH36595.1"/>
    </source>
</evidence>
<dbReference type="OMA" id="YDHCAWQ"/>
<sequence>MQSFKLVFFCPVASTQAVLRHLFEQFPRTVGRIGAYGGCAFVSRGTGQFVPLDGARPAVGAVGRPEFVEEDRVEVLVRVSAEDSAEGGERVGMRRVLDELRRVHPYEEVAFDVYRLEDFLCRSWTRRWIRAC</sequence>
<reference evidence="2 3" key="1">
    <citation type="journal article" date="2012" name="Science">
        <title>The Paleozoic origin of enzymatic lignin decomposition reconstructed from 31 fungal genomes.</title>
        <authorList>
            <person name="Floudas D."/>
            <person name="Binder M."/>
            <person name="Riley R."/>
            <person name="Barry K."/>
            <person name="Blanchette R.A."/>
            <person name="Henrissat B."/>
            <person name="Martinez A.T."/>
            <person name="Otillar R."/>
            <person name="Spatafora J.W."/>
            <person name="Yadav J.S."/>
            <person name="Aerts A."/>
            <person name="Benoit I."/>
            <person name="Boyd A."/>
            <person name="Carlson A."/>
            <person name="Copeland A."/>
            <person name="Coutinho P.M."/>
            <person name="de Vries R.P."/>
            <person name="Ferreira P."/>
            <person name="Findley K."/>
            <person name="Foster B."/>
            <person name="Gaskell J."/>
            <person name="Glotzer D."/>
            <person name="Gorecki P."/>
            <person name="Heitman J."/>
            <person name="Hesse C."/>
            <person name="Hori C."/>
            <person name="Igarashi K."/>
            <person name="Jurgens J.A."/>
            <person name="Kallen N."/>
            <person name="Kersten P."/>
            <person name="Kohler A."/>
            <person name="Kuees U."/>
            <person name="Kumar T.K.A."/>
            <person name="Kuo A."/>
            <person name="LaButti K."/>
            <person name="Larrondo L.F."/>
            <person name="Lindquist E."/>
            <person name="Ling A."/>
            <person name="Lombard V."/>
            <person name="Lucas S."/>
            <person name="Lundell T."/>
            <person name="Martin R."/>
            <person name="McLaughlin D.J."/>
            <person name="Morgenstern I."/>
            <person name="Morin E."/>
            <person name="Murat C."/>
            <person name="Nagy L.G."/>
            <person name="Nolan M."/>
            <person name="Ohm R.A."/>
            <person name="Patyshakuliyeva A."/>
            <person name="Rokas A."/>
            <person name="Ruiz-Duenas F.J."/>
            <person name="Sabat G."/>
            <person name="Salamov A."/>
            <person name="Samejima M."/>
            <person name="Schmutz J."/>
            <person name="Slot J.C."/>
            <person name="St John F."/>
            <person name="Stenlid J."/>
            <person name="Sun H."/>
            <person name="Sun S."/>
            <person name="Syed K."/>
            <person name="Tsang A."/>
            <person name="Wiebenga A."/>
            <person name="Young D."/>
            <person name="Pisabarro A."/>
            <person name="Eastwood D.C."/>
            <person name="Martin F."/>
            <person name="Cullen D."/>
            <person name="Grigoriev I.V."/>
            <person name="Hibbett D.S."/>
        </authorList>
    </citation>
    <scope>NUCLEOTIDE SEQUENCE [LARGE SCALE GENOMIC DNA]</scope>
    <source>
        <strain evidence="2 3">MD-104</strain>
    </source>
</reference>
<gene>
    <name evidence="2" type="ORF">WOLCODRAFT_140517</name>
</gene>
<keyword evidence="3" id="KW-1185">Reference proteome</keyword>
<protein>
    <recommendedName>
        <fullName evidence="1">ATP phosphoribosyltransferase</fullName>
    </recommendedName>
</protein>
<dbReference type="OrthoDB" id="15981at2759"/>
<proteinExistence type="predicted"/>
<dbReference type="PANTHER" id="PTHR41774:SF1">
    <property type="entry name" value="NGG1P INTERACTING FACTOR NIF3"/>
    <property type="match status" value="1"/>
</dbReference>
<dbReference type="SUPFAM" id="SSF102705">
    <property type="entry name" value="NIF3 (NGG1p interacting factor 3)-like"/>
    <property type="match status" value="1"/>
</dbReference>
<dbReference type="STRING" id="742152.A0A2H3J4K2"/>
<dbReference type="EMBL" id="KB467887">
    <property type="protein sequence ID" value="PCH36595.1"/>
    <property type="molecule type" value="Genomic_DNA"/>
</dbReference>